<comment type="caution">
    <text evidence="7">The sequence shown here is derived from an EMBL/GenBank/DDBJ whole genome shotgun (WGS) entry which is preliminary data.</text>
</comment>
<keyword evidence="3" id="KW-0547">Nucleotide-binding</keyword>
<sequence length="91" mass="9743">GTTGLPKAGIMKHGRWTKTAVSFGSIALDMGPQDVLYCTLPLYHATGLCVCWGAAIVGASGFAIRRKFSASQFWDDARKFKATTLGYVGEL</sequence>
<reference evidence="7" key="2">
    <citation type="submission" date="2023-08" db="EMBL/GenBank/DDBJ databases">
        <title>Vibrio cholerae Outbreaks in Tanzania Exemplify Founder Flush: Simultaneous Increases in Population Size and Genetic Diversity.</title>
        <authorList>
            <person name="Debes A.K."/>
            <person name="Mohammed A."/>
            <person name="Maseke I."/>
            <person name="Almeida M."/>
            <person name="Li S."/>
            <person name="Matimba H."/>
            <person name="Joachim A."/>
            <person name="Mizinduko M."/>
            <person name="Nyanga S."/>
            <person name="Kelly M."/>
            <person name="Kachwamba Y."/>
            <person name="Schaffer A.M."/>
            <person name="Nyanga A.S."/>
            <person name="Mghamba J."/>
            <person name="Mosha F.S."/>
            <person name="Sack D.A."/>
            <person name="Stine O.C."/>
        </authorList>
    </citation>
    <scope>NUCLEOTIDE SEQUENCE</scope>
    <source>
        <strain evidence="7">TDS0091212</strain>
    </source>
</reference>
<dbReference type="SUPFAM" id="SSF56801">
    <property type="entry name" value="Acetyl-CoA synthetase-like"/>
    <property type="match status" value="1"/>
</dbReference>
<feature type="non-terminal residue" evidence="7">
    <location>
        <position position="91"/>
    </location>
</feature>
<evidence type="ECO:0000259" key="6">
    <source>
        <dbReference type="Pfam" id="PF00501"/>
    </source>
</evidence>
<feature type="non-terminal residue" evidence="7">
    <location>
        <position position="1"/>
    </location>
</feature>
<dbReference type="InterPro" id="IPR042099">
    <property type="entry name" value="ANL_N_sf"/>
</dbReference>
<dbReference type="InterPro" id="IPR000873">
    <property type="entry name" value="AMP-dep_synth/lig_dom"/>
</dbReference>
<dbReference type="PANTHER" id="PTHR43107:SF15">
    <property type="entry name" value="FATTY ACID TRANSPORT PROTEIN 3, ISOFORM A"/>
    <property type="match status" value="1"/>
</dbReference>
<proteinExistence type="inferred from homology"/>
<feature type="domain" description="AMP-dependent synthetase/ligase" evidence="6">
    <location>
        <begin position="1"/>
        <end position="89"/>
    </location>
</feature>
<keyword evidence="5" id="KW-0472">Membrane</keyword>
<dbReference type="GO" id="GO:0004467">
    <property type="term" value="F:long-chain fatty acid-CoA ligase activity"/>
    <property type="evidence" value="ECO:0007669"/>
    <property type="project" value="TreeGrafter"/>
</dbReference>
<dbReference type="Gene3D" id="3.40.50.12780">
    <property type="entry name" value="N-terminal domain of ligase-like"/>
    <property type="match status" value="1"/>
</dbReference>
<dbReference type="RefSeq" id="WP_213421003.1">
    <property type="nucleotide sequence ID" value="NZ_JAHBND010000504.1"/>
</dbReference>
<gene>
    <name evidence="7" type="ORF">KIN13_12590</name>
</gene>
<evidence type="ECO:0000256" key="1">
    <source>
        <dbReference type="ARBA" id="ARBA00006432"/>
    </source>
</evidence>
<keyword evidence="4" id="KW-0067">ATP-binding</keyword>
<protein>
    <submittedName>
        <fullName evidence="7">AMP-binding protein</fullName>
    </submittedName>
</protein>
<dbReference type="GO" id="GO:0005886">
    <property type="term" value="C:plasma membrane"/>
    <property type="evidence" value="ECO:0007669"/>
    <property type="project" value="TreeGrafter"/>
</dbReference>
<dbReference type="PANTHER" id="PTHR43107">
    <property type="entry name" value="LONG-CHAIN FATTY ACID TRANSPORT PROTEIN"/>
    <property type="match status" value="1"/>
</dbReference>
<keyword evidence="2" id="KW-0436">Ligase</keyword>
<comment type="similarity">
    <text evidence="1">Belongs to the ATP-dependent AMP-binding enzyme family.</text>
</comment>
<evidence type="ECO:0000256" key="5">
    <source>
        <dbReference type="SAM" id="Phobius"/>
    </source>
</evidence>
<evidence type="ECO:0000313" key="8">
    <source>
        <dbReference type="Proteomes" id="UP001196338"/>
    </source>
</evidence>
<dbReference type="AlphaFoldDB" id="A0AAW4KXA1"/>
<dbReference type="Pfam" id="PF00501">
    <property type="entry name" value="AMP-binding"/>
    <property type="match status" value="1"/>
</dbReference>
<evidence type="ECO:0000256" key="2">
    <source>
        <dbReference type="ARBA" id="ARBA00022598"/>
    </source>
</evidence>
<organism evidence="7 8">
    <name type="scientific">Vibrio cholerae</name>
    <dbReference type="NCBI Taxonomy" id="666"/>
    <lineage>
        <taxon>Bacteria</taxon>
        <taxon>Pseudomonadati</taxon>
        <taxon>Pseudomonadota</taxon>
        <taxon>Gammaproteobacteria</taxon>
        <taxon>Vibrionales</taxon>
        <taxon>Vibrionaceae</taxon>
        <taxon>Vibrio</taxon>
    </lineage>
</organism>
<evidence type="ECO:0000256" key="3">
    <source>
        <dbReference type="ARBA" id="ARBA00022741"/>
    </source>
</evidence>
<evidence type="ECO:0000256" key="4">
    <source>
        <dbReference type="ARBA" id="ARBA00022840"/>
    </source>
</evidence>
<dbReference type="GO" id="GO:0044539">
    <property type="term" value="P:long-chain fatty acid import into cell"/>
    <property type="evidence" value="ECO:0007669"/>
    <property type="project" value="TreeGrafter"/>
</dbReference>
<accession>A0AAW4KXA1</accession>
<dbReference type="GO" id="GO:0005324">
    <property type="term" value="F:long-chain fatty acid transmembrane transporter activity"/>
    <property type="evidence" value="ECO:0007669"/>
    <property type="project" value="TreeGrafter"/>
</dbReference>
<reference evidence="7" key="1">
    <citation type="submission" date="2021-05" db="EMBL/GenBank/DDBJ databases">
        <authorList>
            <person name="Stine C."/>
        </authorList>
    </citation>
    <scope>NUCLEOTIDE SEQUENCE</scope>
    <source>
        <strain evidence="7">TDS0091212</strain>
    </source>
</reference>
<dbReference type="Proteomes" id="UP001196338">
    <property type="component" value="Unassembled WGS sequence"/>
</dbReference>
<name>A0AAW4KXA1_VIBCL</name>
<keyword evidence="5" id="KW-1133">Transmembrane helix</keyword>
<feature type="transmembrane region" description="Helical" evidence="5">
    <location>
        <begin position="42"/>
        <end position="64"/>
    </location>
</feature>
<evidence type="ECO:0000313" key="7">
    <source>
        <dbReference type="EMBL" id="MBS7674263.1"/>
    </source>
</evidence>
<keyword evidence="5" id="KW-0812">Transmembrane</keyword>
<dbReference type="GO" id="GO:0005524">
    <property type="term" value="F:ATP binding"/>
    <property type="evidence" value="ECO:0007669"/>
    <property type="project" value="UniProtKB-KW"/>
</dbReference>
<dbReference type="EMBL" id="JAHBND010000504">
    <property type="protein sequence ID" value="MBS7674263.1"/>
    <property type="molecule type" value="Genomic_DNA"/>
</dbReference>